<reference evidence="1" key="1">
    <citation type="journal article" date="2023" name="Int. J. Syst. Evol. Microbiol.">
        <title>&lt;i&gt;Shewanella septentrionalis&lt;/i&gt; sp. nov. and &lt;i&gt;Shewanella holmiensis&lt;/i&gt; sp. nov., isolated from Baltic Sea water and sediments.</title>
        <authorList>
            <person name="Martin-Rodriguez A.J."/>
            <person name="Thorell K."/>
            <person name="Joffre E."/>
            <person name="Jensie-Markopoulos S."/>
            <person name="Moore E.R.B."/>
            <person name="Sjoling A."/>
        </authorList>
    </citation>
    <scope>NUCLEOTIDE SEQUENCE</scope>
    <source>
        <strain evidence="1">SP1S2-7</strain>
    </source>
</reference>
<protein>
    <submittedName>
        <fullName evidence="1">Uncharacterized protein</fullName>
    </submittedName>
</protein>
<evidence type="ECO:0000313" key="1">
    <source>
        <dbReference type="EMBL" id="MCT7942966.1"/>
    </source>
</evidence>
<evidence type="ECO:0000313" key="2">
    <source>
        <dbReference type="Proteomes" id="UP001155546"/>
    </source>
</evidence>
<dbReference type="EMBL" id="JAMTCD010000020">
    <property type="protein sequence ID" value="MCT7942966.1"/>
    <property type="molecule type" value="Genomic_DNA"/>
</dbReference>
<dbReference type="RefSeq" id="WP_261299312.1">
    <property type="nucleotide sequence ID" value="NZ_JAMTCD010000020.1"/>
</dbReference>
<name>A0A9X2WP20_9GAMM</name>
<keyword evidence="2" id="KW-1185">Reference proteome</keyword>
<organism evidence="1 2">
    <name type="scientific">Shewanella holmiensis</name>
    <dbReference type="NCBI Taxonomy" id="2952222"/>
    <lineage>
        <taxon>Bacteria</taxon>
        <taxon>Pseudomonadati</taxon>
        <taxon>Pseudomonadota</taxon>
        <taxon>Gammaproteobacteria</taxon>
        <taxon>Alteromonadales</taxon>
        <taxon>Shewanellaceae</taxon>
        <taxon>Shewanella</taxon>
    </lineage>
</organism>
<gene>
    <name evidence="1" type="ORF">NE535_14360</name>
</gene>
<dbReference type="Proteomes" id="UP001155546">
    <property type="component" value="Unassembled WGS sequence"/>
</dbReference>
<dbReference type="AlphaFoldDB" id="A0A9X2WP20"/>
<proteinExistence type="predicted"/>
<sequence length="72" mass="8380">MLKIVVRDRKNAMFRKTLLGANIGDVITSMIATGNEAGINVFDYFTRLQRDADDAKKHPEKYLPWNYLDQYQ</sequence>
<accession>A0A9X2WP20</accession>
<comment type="caution">
    <text evidence="1">The sequence shown here is derived from an EMBL/GenBank/DDBJ whole genome shotgun (WGS) entry which is preliminary data.</text>
</comment>